<feature type="compositionally biased region" description="Basic and acidic residues" evidence="8">
    <location>
        <begin position="305"/>
        <end position="320"/>
    </location>
</feature>
<evidence type="ECO:0000256" key="2">
    <source>
        <dbReference type="ARBA" id="ARBA00022692"/>
    </source>
</evidence>
<comment type="similarity">
    <text evidence="7">Belongs to the TatC family.</text>
</comment>
<comment type="subunit">
    <text evidence="7">The Tat system comprises two distinct complexes: a TatABC complex, containing multiple copies of TatA, TatB and TatC subunits, and a separate TatA complex, containing only TatA subunits. Substrates initially bind to the TatABC complex, which probably triggers association of the separate TatA complex to form the active translocon.</text>
</comment>
<evidence type="ECO:0000313" key="9">
    <source>
        <dbReference type="EMBL" id="GGG68355.1"/>
    </source>
</evidence>
<dbReference type="PANTHER" id="PTHR30371">
    <property type="entry name" value="SEC-INDEPENDENT PROTEIN TRANSLOCASE PROTEIN TATC"/>
    <property type="match status" value="1"/>
</dbReference>
<reference evidence="9" key="1">
    <citation type="journal article" date="2014" name="Int. J. Syst. Evol. Microbiol.">
        <title>Complete genome sequence of Corynebacterium casei LMG S-19264T (=DSM 44701T), isolated from a smear-ripened cheese.</title>
        <authorList>
            <consortium name="US DOE Joint Genome Institute (JGI-PGF)"/>
            <person name="Walter F."/>
            <person name="Albersmeier A."/>
            <person name="Kalinowski J."/>
            <person name="Ruckert C."/>
        </authorList>
    </citation>
    <scope>NUCLEOTIDE SEQUENCE</scope>
    <source>
        <strain evidence="9">CGMCC 1.12187</strain>
    </source>
</reference>
<evidence type="ECO:0000256" key="8">
    <source>
        <dbReference type="SAM" id="MobiDB-lite"/>
    </source>
</evidence>
<dbReference type="GO" id="GO:0033281">
    <property type="term" value="C:TAT protein transport complex"/>
    <property type="evidence" value="ECO:0007669"/>
    <property type="project" value="UniProtKB-UniRule"/>
</dbReference>
<dbReference type="PANTHER" id="PTHR30371:SF0">
    <property type="entry name" value="SEC-INDEPENDENT PROTEIN TRANSLOCASE PROTEIN TATC, CHLOROPLASTIC-RELATED"/>
    <property type="match status" value="1"/>
</dbReference>
<keyword evidence="4 7" id="KW-1133">Transmembrane helix</keyword>
<reference evidence="9" key="2">
    <citation type="submission" date="2020-09" db="EMBL/GenBank/DDBJ databases">
        <authorList>
            <person name="Sun Q."/>
            <person name="Zhou Y."/>
        </authorList>
    </citation>
    <scope>NUCLEOTIDE SEQUENCE</scope>
    <source>
        <strain evidence="9">CGMCC 1.12187</strain>
    </source>
</reference>
<organism evidence="9 10">
    <name type="scientific">Kocuria dechangensis</name>
    <dbReference type="NCBI Taxonomy" id="1176249"/>
    <lineage>
        <taxon>Bacteria</taxon>
        <taxon>Bacillati</taxon>
        <taxon>Actinomycetota</taxon>
        <taxon>Actinomycetes</taxon>
        <taxon>Micrococcales</taxon>
        <taxon>Micrococcaceae</taxon>
        <taxon>Kocuria</taxon>
    </lineage>
</organism>
<evidence type="ECO:0000256" key="3">
    <source>
        <dbReference type="ARBA" id="ARBA00022927"/>
    </source>
</evidence>
<comment type="subcellular location">
    <subcellularLocation>
        <location evidence="7">Cell membrane</location>
        <topology evidence="7">Multi-pass membrane protein</topology>
    </subcellularLocation>
    <subcellularLocation>
        <location evidence="1">Membrane</location>
        <topology evidence="1">Multi-pass membrane protein</topology>
    </subcellularLocation>
</comment>
<protein>
    <recommendedName>
        <fullName evidence="7">Sec-independent protein translocase protein TatC</fullName>
    </recommendedName>
</protein>
<dbReference type="GO" id="GO:0043953">
    <property type="term" value="P:protein transport by the Tat complex"/>
    <property type="evidence" value="ECO:0007669"/>
    <property type="project" value="UniProtKB-UniRule"/>
</dbReference>
<keyword evidence="7" id="KW-1003">Cell membrane</keyword>
<dbReference type="NCBIfam" id="TIGR00945">
    <property type="entry name" value="tatC"/>
    <property type="match status" value="1"/>
</dbReference>
<feature type="transmembrane region" description="Helical" evidence="7">
    <location>
        <begin position="234"/>
        <end position="251"/>
    </location>
</feature>
<dbReference type="InterPro" id="IPR002033">
    <property type="entry name" value="TatC"/>
</dbReference>
<dbReference type="GO" id="GO:0009977">
    <property type="term" value="F:proton motive force dependent protein transmembrane transporter activity"/>
    <property type="evidence" value="ECO:0007669"/>
    <property type="project" value="TreeGrafter"/>
</dbReference>
<feature type="compositionally biased region" description="Low complexity" evidence="8">
    <location>
        <begin position="292"/>
        <end position="303"/>
    </location>
</feature>
<feature type="compositionally biased region" description="Low complexity" evidence="8">
    <location>
        <begin position="19"/>
        <end position="31"/>
    </location>
</feature>
<dbReference type="Proteomes" id="UP000638848">
    <property type="component" value="Unassembled WGS sequence"/>
</dbReference>
<keyword evidence="6 7" id="KW-0472">Membrane</keyword>
<feature type="transmembrane region" description="Helical" evidence="7">
    <location>
        <begin position="59"/>
        <end position="77"/>
    </location>
</feature>
<keyword evidence="5 7" id="KW-0811">Translocation</keyword>
<dbReference type="PRINTS" id="PR01840">
    <property type="entry name" value="TATCFAMILY"/>
</dbReference>
<dbReference type="GO" id="GO:0065002">
    <property type="term" value="P:intracellular protein transmembrane transport"/>
    <property type="evidence" value="ECO:0007669"/>
    <property type="project" value="TreeGrafter"/>
</dbReference>
<evidence type="ECO:0000256" key="1">
    <source>
        <dbReference type="ARBA" id="ARBA00004141"/>
    </source>
</evidence>
<keyword evidence="7" id="KW-0813">Transport</keyword>
<feature type="region of interest" description="Disordered" evidence="8">
    <location>
        <begin position="1"/>
        <end position="44"/>
    </location>
</feature>
<comment type="function">
    <text evidence="7">Part of the twin-arginine translocation (Tat) system that transports large folded proteins containing a characteristic twin-arginine motif in their signal peptide across membranes. Together with TatB, TatC is part of a receptor directly interacting with Tat signal peptides.</text>
</comment>
<name>A0A917H5J1_9MICC</name>
<dbReference type="EMBL" id="BMEQ01000030">
    <property type="protein sequence ID" value="GGG68355.1"/>
    <property type="molecule type" value="Genomic_DNA"/>
</dbReference>
<feature type="transmembrane region" description="Helical" evidence="7">
    <location>
        <begin position="112"/>
        <end position="137"/>
    </location>
</feature>
<sequence>MRAAGRSRERPVQPDPDVPKVSMSSQPSSAPKKPRSKRKANPQAQMALAEHLRELRNRLIKSAVATVVGTIAGFFLYEPFMTALKAPVDRLNEQSGREAVINFSGVGSSFNIMVEVSVVLGLILASPVWLYQLWAFVTPALHRTERRYALGFLTAAIPLFLSGVAVAVLALPAAVFALTAFTPEGSSNIITANEYIRFVLQLVLTFGVAFVLPVFLVGLNMVGLLSGRTVLKSWRIVVVLVLLVSAMAAPGPDPMTMFYLAVPLLLLFFVAVGLCLLLDRRRARREARREAATGSSADAGTSAEELERLGRDDEGRAPQE</sequence>
<proteinExistence type="inferred from homology"/>
<feature type="region of interest" description="Disordered" evidence="8">
    <location>
        <begin position="288"/>
        <end position="320"/>
    </location>
</feature>
<gene>
    <name evidence="7 9" type="primary">tatC</name>
    <name evidence="9" type="ORF">GCM10011374_35860</name>
</gene>
<keyword evidence="10" id="KW-1185">Reference proteome</keyword>
<dbReference type="AlphaFoldDB" id="A0A917H5J1"/>
<feature type="compositionally biased region" description="Basic and acidic residues" evidence="8">
    <location>
        <begin position="1"/>
        <end position="12"/>
    </location>
</feature>
<dbReference type="Pfam" id="PF00902">
    <property type="entry name" value="TatC"/>
    <property type="match status" value="1"/>
</dbReference>
<evidence type="ECO:0000256" key="5">
    <source>
        <dbReference type="ARBA" id="ARBA00023010"/>
    </source>
</evidence>
<evidence type="ECO:0000313" key="10">
    <source>
        <dbReference type="Proteomes" id="UP000638848"/>
    </source>
</evidence>
<comment type="caution">
    <text evidence="9">The sequence shown here is derived from an EMBL/GenBank/DDBJ whole genome shotgun (WGS) entry which is preliminary data.</text>
</comment>
<evidence type="ECO:0000256" key="7">
    <source>
        <dbReference type="HAMAP-Rule" id="MF_00902"/>
    </source>
</evidence>
<feature type="transmembrane region" description="Helical" evidence="7">
    <location>
        <begin position="257"/>
        <end position="278"/>
    </location>
</feature>
<accession>A0A917H5J1</accession>
<keyword evidence="2 7" id="KW-0812">Transmembrane</keyword>
<feature type="transmembrane region" description="Helical" evidence="7">
    <location>
        <begin position="198"/>
        <end position="222"/>
    </location>
</feature>
<evidence type="ECO:0000256" key="6">
    <source>
        <dbReference type="ARBA" id="ARBA00023136"/>
    </source>
</evidence>
<keyword evidence="3 7" id="KW-0653">Protein transport</keyword>
<feature type="transmembrane region" description="Helical" evidence="7">
    <location>
        <begin position="149"/>
        <end position="178"/>
    </location>
</feature>
<dbReference type="HAMAP" id="MF_00902">
    <property type="entry name" value="TatC"/>
    <property type="match status" value="1"/>
</dbReference>
<evidence type="ECO:0000256" key="4">
    <source>
        <dbReference type="ARBA" id="ARBA00022989"/>
    </source>
</evidence>